<accession>A0AAD3CGG0</accession>
<dbReference type="AlphaFoldDB" id="A0AAD3CGG0"/>
<dbReference type="InterPro" id="IPR032465">
    <property type="entry name" value="ACMSD"/>
</dbReference>
<name>A0AAD3CGG0_9STRA</name>
<reference evidence="4 5" key="1">
    <citation type="journal article" date="2021" name="Sci. Rep.">
        <title>The genome of the diatom Chaetoceros tenuissimus carries an ancient integrated fragment of an extant virus.</title>
        <authorList>
            <person name="Hongo Y."/>
            <person name="Kimura K."/>
            <person name="Takaki Y."/>
            <person name="Yoshida Y."/>
            <person name="Baba S."/>
            <person name="Kobayashi G."/>
            <person name="Nagasaki K."/>
            <person name="Hano T."/>
            <person name="Tomaru Y."/>
        </authorList>
    </citation>
    <scope>NUCLEOTIDE SEQUENCE [LARGE SCALE GENOMIC DNA]</scope>
    <source>
        <strain evidence="4 5">NIES-3715</strain>
    </source>
</reference>
<evidence type="ECO:0000256" key="1">
    <source>
        <dbReference type="ARBA" id="ARBA00023239"/>
    </source>
</evidence>
<comment type="caution">
    <text evidence="4">The sequence shown here is derived from an EMBL/GenBank/DDBJ whole genome shotgun (WGS) entry which is preliminary data.</text>
</comment>
<proteinExistence type="inferred from homology"/>
<comment type="similarity">
    <text evidence="2">Belongs to the metallo-dependent hydrolases superfamily.</text>
</comment>
<keyword evidence="1 2" id="KW-0456">Lyase</keyword>
<dbReference type="InterPro" id="IPR006680">
    <property type="entry name" value="Amidohydro-rel"/>
</dbReference>
<gene>
    <name evidence="4" type="ORF">CTEN210_02126</name>
</gene>
<dbReference type="GO" id="GO:0016831">
    <property type="term" value="F:carboxy-lyase activity"/>
    <property type="evidence" value="ECO:0007669"/>
    <property type="project" value="UniProtKB-KW"/>
</dbReference>
<dbReference type="Gene3D" id="3.20.20.140">
    <property type="entry name" value="Metal-dependent hydrolases"/>
    <property type="match status" value="1"/>
</dbReference>
<sequence>MKIIDSHLHVWANAEESKTFPYASDDQIPPPNLQEVGSTDALLKQMNEAGVDGALIVQPINHKYDHRYVSDAIQKHPDKFKGMMLFDPSLNPEDALQRLDELVLQGFVGVRFNPYLFDGKMSENEASLKIFKRCAELKIPIGIMCFKGIELHYDDICALCEKSPETMVILDHFGFAAVDNQEQFDKVLALAKYNVFVKISALFRLKDNSPFESVQKDRFEPLLDTYGADRLLFGTDFPYVTQEDIGYKGAVETVNSWLSEKSEDEKNAVMGGTCEKLFGIFGK</sequence>
<dbReference type="SUPFAM" id="SSF51556">
    <property type="entry name" value="Metallo-dependent hydrolases"/>
    <property type="match status" value="1"/>
</dbReference>
<dbReference type="InterPro" id="IPR032466">
    <property type="entry name" value="Metal_Hydrolase"/>
</dbReference>
<dbReference type="EMBL" id="BLLK01000022">
    <property type="protein sequence ID" value="GFH45652.1"/>
    <property type="molecule type" value="Genomic_DNA"/>
</dbReference>
<evidence type="ECO:0000313" key="4">
    <source>
        <dbReference type="EMBL" id="GFH45652.1"/>
    </source>
</evidence>
<evidence type="ECO:0000256" key="2">
    <source>
        <dbReference type="RuleBase" id="RU366045"/>
    </source>
</evidence>
<dbReference type="PANTHER" id="PTHR21240">
    <property type="entry name" value="2-AMINO-3-CARBOXYLMUCONATE-6-SEMIALDEHYDE DECARBOXYLASE"/>
    <property type="match status" value="1"/>
</dbReference>
<organism evidence="4 5">
    <name type="scientific">Chaetoceros tenuissimus</name>
    <dbReference type="NCBI Taxonomy" id="426638"/>
    <lineage>
        <taxon>Eukaryota</taxon>
        <taxon>Sar</taxon>
        <taxon>Stramenopiles</taxon>
        <taxon>Ochrophyta</taxon>
        <taxon>Bacillariophyta</taxon>
        <taxon>Coscinodiscophyceae</taxon>
        <taxon>Chaetocerotophycidae</taxon>
        <taxon>Chaetocerotales</taxon>
        <taxon>Chaetocerotaceae</taxon>
        <taxon>Chaetoceros</taxon>
    </lineage>
</organism>
<feature type="domain" description="Amidohydrolase-related" evidence="3">
    <location>
        <begin position="4"/>
        <end position="280"/>
    </location>
</feature>
<keyword evidence="5" id="KW-1185">Reference proteome</keyword>
<evidence type="ECO:0000259" key="3">
    <source>
        <dbReference type="Pfam" id="PF04909"/>
    </source>
</evidence>
<evidence type="ECO:0000313" key="5">
    <source>
        <dbReference type="Proteomes" id="UP001054902"/>
    </source>
</evidence>
<dbReference type="Proteomes" id="UP001054902">
    <property type="component" value="Unassembled WGS sequence"/>
</dbReference>
<keyword evidence="2" id="KW-0210">Decarboxylase</keyword>
<protein>
    <recommendedName>
        <fullName evidence="3">Amidohydrolase-related domain-containing protein</fullName>
    </recommendedName>
</protein>
<dbReference type="GO" id="GO:0016787">
    <property type="term" value="F:hydrolase activity"/>
    <property type="evidence" value="ECO:0007669"/>
    <property type="project" value="InterPro"/>
</dbReference>
<dbReference type="PANTHER" id="PTHR21240:SF19">
    <property type="entry name" value="CATALYTIC_ HYDROLASE"/>
    <property type="match status" value="1"/>
</dbReference>
<dbReference type="Pfam" id="PF04909">
    <property type="entry name" value="Amidohydro_2"/>
    <property type="match status" value="1"/>
</dbReference>